<evidence type="ECO:0000313" key="3">
    <source>
        <dbReference type="Proteomes" id="UP000007875"/>
    </source>
</evidence>
<evidence type="ECO:0000313" key="2">
    <source>
        <dbReference type="Ensembl" id="ENSCSAVP00000007949.1"/>
    </source>
</evidence>
<reference evidence="3" key="1">
    <citation type="submission" date="2003-08" db="EMBL/GenBank/DDBJ databases">
        <authorList>
            <person name="Birren B."/>
            <person name="Nusbaum C."/>
            <person name="Abebe A."/>
            <person name="Abouelleil A."/>
            <person name="Adekoya E."/>
            <person name="Ait-zahra M."/>
            <person name="Allen N."/>
            <person name="Allen T."/>
            <person name="An P."/>
            <person name="Anderson M."/>
            <person name="Anderson S."/>
            <person name="Arachchi H."/>
            <person name="Armbruster J."/>
            <person name="Bachantsang P."/>
            <person name="Baldwin J."/>
            <person name="Barry A."/>
            <person name="Bayul T."/>
            <person name="Blitshsteyn B."/>
            <person name="Bloom T."/>
            <person name="Blye J."/>
            <person name="Boguslavskiy L."/>
            <person name="Borowsky M."/>
            <person name="Boukhgalter B."/>
            <person name="Brunache A."/>
            <person name="Butler J."/>
            <person name="Calixte N."/>
            <person name="Calvo S."/>
            <person name="Camarata J."/>
            <person name="Campo K."/>
            <person name="Chang J."/>
            <person name="Cheshatsang Y."/>
            <person name="Citroen M."/>
            <person name="Collymore A."/>
            <person name="Considine T."/>
            <person name="Cook A."/>
            <person name="Cooke P."/>
            <person name="Corum B."/>
            <person name="Cuomo C."/>
            <person name="David R."/>
            <person name="Dawoe T."/>
            <person name="Degray S."/>
            <person name="Dodge S."/>
            <person name="Dooley K."/>
            <person name="Dorje P."/>
            <person name="Dorjee K."/>
            <person name="Dorris L."/>
            <person name="Duffey N."/>
            <person name="Dupes A."/>
            <person name="Elkins T."/>
            <person name="Engels R."/>
            <person name="Erickson J."/>
            <person name="Farina A."/>
            <person name="Faro S."/>
            <person name="Ferreira P."/>
            <person name="Fischer H."/>
            <person name="Fitzgerald M."/>
            <person name="Foley K."/>
            <person name="Gage D."/>
            <person name="Galagan J."/>
            <person name="Gearin G."/>
            <person name="Gnerre S."/>
            <person name="Gnirke A."/>
            <person name="Goyette A."/>
            <person name="Graham J."/>
            <person name="Grandbois E."/>
            <person name="Gyaltsen K."/>
            <person name="Hafez N."/>
            <person name="Hagopian D."/>
            <person name="Hagos B."/>
            <person name="Hall J."/>
            <person name="Hatcher B."/>
            <person name="Heller A."/>
            <person name="Higgins H."/>
            <person name="Honan T."/>
            <person name="Horn A."/>
            <person name="Houde N."/>
            <person name="Hughes L."/>
            <person name="Hulme W."/>
            <person name="Husby E."/>
            <person name="Iliev I."/>
            <person name="Jaffe D."/>
            <person name="Jones C."/>
            <person name="Kamal M."/>
            <person name="Kamat A."/>
            <person name="Kamvysselis M."/>
            <person name="Karlsson E."/>
            <person name="Kells C."/>
            <person name="Kieu A."/>
            <person name="Kisner P."/>
            <person name="Kodira C."/>
            <person name="Kulbokas E."/>
            <person name="Labutti K."/>
            <person name="Lama D."/>
            <person name="Landers T."/>
            <person name="Leger J."/>
            <person name="Levine S."/>
            <person name="Lewis D."/>
            <person name="Lewis T."/>
            <person name="Lindblad-toh K."/>
            <person name="Liu X."/>
            <person name="Lokyitsang T."/>
            <person name="Lokyitsang Y."/>
            <person name="Lucien O."/>
            <person name="Lui A."/>
            <person name="Ma L.J."/>
            <person name="Mabbitt R."/>
            <person name="Macdonald J."/>
            <person name="Maclean C."/>
            <person name="Major J."/>
            <person name="Manning J."/>
            <person name="Marabella R."/>
            <person name="Maru K."/>
            <person name="Matthews C."/>
            <person name="Mauceli E."/>
            <person name="Mccarthy M."/>
            <person name="Mcdonough S."/>
            <person name="Mcghee T."/>
            <person name="Meldrim J."/>
            <person name="Meneus L."/>
            <person name="Mesirov J."/>
            <person name="Mihalev A."/>
            <person name="Mihova T."/>
            <person name="Mikkelsen T."/>
            <person name="Mlenga V."/>
            <person name="Moru K."/>
            <person name="Mozes J."/>
            <person name="Mulrain L."/>
            <person name="Munson G."/>
            <person name="Naylor J."/>
            <person name="Newes C."/>
            <person name="Nguyen C."/>
            <person name="Nguyen N."/>
            <person name="Nguyen T."/>
            <person name="Nicol R."/>
            <person name="Nielsen C."/>
            <person name="Nizzari M."/>
            <person name="Norbu C."/>
            <person name="Norbu N."/>
            <person name="O'donnell P."/>
            <person name="Okoawo O."/>
            <person name="O'leary S."/>
            <person name="Omotosho B."/>
            <person name="O'neill K."/>
            <person name="Osman S."/>
            <person name="Parker S."/>
            <person name="Perrin D."/>
            <person name="Phunkhang P."/>
            <person name="Piqani B."/>
            <person name="Purcell S."/>
            <person name="Rachupka T."/>
            <person name="Ramasamy U."/>
            <person name="Rameau R."/>
            <person name="Ray V."/>
            <person name="Raymond C."/>
            <person name="Retta R."/>
            <person name="Richardson S."/>
            <person name="Rise C."/>
            <person name="Rodriguez J."/>
            <person name="Rogers J."/>
            <person name="Rogov P."/>
            <person name="Rutman M."/>
            <person name="Schupbach R."/>
            <person name="Seaman C."/>
            <person name="Settipalli S."/>
            <person name="Sharpe T."/>
            <person name="Sheridan J."/>
            <person name="Sherpa N."/>
            <person name="Shi J."/>
            <person name="Smirnov S."/>
            <person name="Smith C."/>
            <person name="Sougnez C."/>
            <person name="Spencer B."/>
            <person name="Stalker J."/>
            <person name="Stange-thomann N."/>
            <person name="Stavropoulos S."/>
            <person name="Stetson K."/>
            <person name="Stone C."/>
            <person name="Stone S."/>
            <person name="Stubbs M."/>
            <person name="Talamas J."/>
            <person name="Tchuinga P."/>
            <person name="Tenzing P."/>
            <person name="Tesfaye S."/>
            <person name="Theodore J."/>
            <person name="Thoulutsang Y."/>
            <person name="Topham K."/>
            <person name="Towey S."/>
            <person name="Tsamla T."/>
            <person name="Tsomo N."/>
            <person name="Vallee D."/>
            <person name="Vassiliev H."/>
            <person name="Venkataraman V."/>
            <person name="Vinson J."/>
            <person name="Vo A."/>
            <person name="Wade C."/>
            <person name="Wang S."/>
            <person name="Wangchuk T."/>
            <person name="Wangdi T."/>
            <person name="Whittaker C."/>
            <person name="Wilkinson J."/>
            <person name="Wu Y."/>
            <person name="Wyman D."/>
            <person name="Yadav S."/>
            <person name="Yang S."/>
            <person name="Yang X."/>
            <person name="Yeager S."/>
            <person name="Yee E."/>
            <person name="Young G."/>
            <person name="Zainoun J."/>
            <person name="Zembeck L."/>
            <person name="Zimmer A."/>
            <person name="Zody M."/>
            <person name="Lander E."/>
        </authorList>
    </citation>
    <scope>NUCLEOTIDE SEQUENCE [LARGE SCALE GENOMIC DNA]</scope>
</reference>
<keyword evidence="1" id="KW-0732">Signal</keyword>
<accession>H2YRI9</accession>
<evidence type="ECO:0000256" key="1">
    <source>
        <dbReference type="SAM" id="SignalP"/>
    </source>
</evidence>
<reference evidence="2" key="3">
    <citation type="submission" date="2025-09" db="UniProtKB">
        <authorList>
            <consortium name="Ensembl"/>
        </authorList>
    </citation>
    <scope>IDENTIFICATION</scope>
</reference>
<protein>
    <submittedName>
        <fullName evidence="2">Uncharacterized protein</fullName>
    </submittedName>
</protein>
<dbReference type="AlphaFoldDB" id="H2YRI9"/>
<proteinExistence type="predicted"/>
<organism evidence="2 3">
    <name type="scientific">Ciona savignyi</name>
    <name type="common">Pacific transparent sea squirt</name>
    <dbReference type="NCBI Taxonomy" id="51511"/>
    <lineage>
        <taxon>Eukaryota</taxon>
        <taxon>Metazoa</taxon>
        <taxon>Chordata</taxon>
        <taxon>Tunicata</taxon>
        <taxon>Ascidiacea</taxon>
        <taxon>Phlebobranchia</taxon>
        <taxon>Cionidae</taxon>
        <taxon>Ciona</taxon>
    </lineage>
</organism>
<dbReference type="HOGENOM" id="CLU_3019455_0_0_1"/>
<dbReference type="InParanoid" id="H2YRI9"/>
<keyword evidence="3" id="KW-1185">Reference proteome</keyword>
<dbReference type="Ensembl" id="ENSCSAVT00000008055.1">
    <property type="protein sequence ID" value="ENSCSAVP00000007949.1"/>
    <property type="gene ID" value="ENSCSAVG00000004741.1"/>
</dbReference>
<dbReference type="Proteomes" id="UP000007875">
    <property type="component" value="Unassembled WGS sequence"/>
</dbReference>
<feature type="signal peptide" evidence="1">
    <location>
        <begin position="1"/>
        <end position="21"/>
    </location>
</feature>
<feature type="chain" id="PRO_5003578813" evidence="1">
    <location>
        <begin position="22"/>
        <end position="56"/>
    </location>
</feature>
<name>H2YRI9_CIOSA</name>
<reference evidence="2" key="2">
    <citation type="submission" date="2025-08" db="UniProtKB">
        <authorList>
            <consortium name="Ensembl"/>
        </authorList>
    </citation>
    <scope>IDENTIFICATION</scope>
</reference>
<sequence>MNKIFLFLLVATFLMVDFVEGDLVHYRLWNKWNHEKMKEMVADEENIQELVEAKLD</sequence>